<dbReference type="EMBL" id="JAUMIS010000002">
    <property type="protein sequence ID" value="MDO3722105.1"/>
    <property type="molecule type" value="Genomic_DNA"/>
</dbReference>
<dbReference type="Proteomes" id="UP001168640">
    <property type="component" value="Unassembled WGS sequence"/>
</dbReference>
<dbReference type="PANTHER" id="PTHR35271">
    <property type="entry name" value="ABC TRANSPORTER, SUBSTRATE-BINDING LIPOPROTEIN-RELATED"/>
    <property type="match status" value="1"/>
</dbReference>
<proteinExistence type="predicted"/>
<protein>
    <submittedName>
        <fullName evidence="1">ABC transporter substrate-binding protein</fullName>
    </submittedName>
</protein>
<dbReference type="RefSeq" id="WP_302909858.1">
    <property type="nucleotide sequence ID" value="NZ_JAUMIS010000002.1"/>
</dbReference>
<gene>
    <name evidence="1" type="ORF">QVZ43_10265</name>
</gene>
<sequence length="278" mass="30424">MHFIGSGNPALDQHVQELLRARLGESVVLHPVTDSSISSLNNAPVIAVGPSAFTRVWQDNRNAAILALLVEKDFLDDFKSFGQVSGVYFDVPLLRQALTGKAILPHANTVSLLATPESVALYEPVADQLMDYGMKARFFIVSSEEELIPALVRALSYGDFLLATPDEDIYNPRTIKHILLTAYRRNRIVIGPSQAYVRAGALASSYAPFPTMADLGAQFLQTFFETGAFPAPAYPETFAVEVNNQVARSLNIPVPENEYIRQSVNDALNGEGGRQSEQ</sequence>
<dbReference type="Gene3D" id="3.40.50.2300">
    <property type="match status" value="1"/>
</dbReference>
<comment type="caution">
    <text evidence="1">The sequence shown here is derived from an EMBL/GenBank/DDBJ whole genome shotgun (WGS) entry which is preliminary data.</text>
</comment>
<keyword evidence="2" id="KW-1185">Reference proteome</keyword>
<evidence type="ECO:0000313" key="2">
    <source>
        <dbReference type="Proteomes" id="UP001168640"/>
    </source>
</evidence>
<reference evidence="1" key="1">
    <citation type="submission" date="2023-07" db="EMBL/GenBank/DDBJ databases">
        <title>Marinobacter sp. chi1 genome sequencing and assembly.</title>
        <authorList>
            <person name="Park S."/>
        </authorList>
    </citation>
    <scope>NUCLEOTIDE SEQUENCE</scope>
    <source>
        <strain evidence="1">Chi1</strain>
    </source>
</reference>
<dbReference type="PANTHER" id="PTHR35271:SF1">
    <property type="entry name" value="ABC TRANSPORTER, SUBSTRATE-BINDING LIPOPROTEIN"/>
    <property type="match status" value="1"/>
</dbReference>
<evidence type="ECO:0000313" key="1">
    <source>
        <dbReference type="EMBL" id="MDO3722105.1"/>
    </source>
</evidence>
<name>A0ABT8W1H2_9GAMM</name>
<organism evidence="1 2">
    <name type="scientific">Marinobacter suaedae</name>
    <dbReference type="NCBI Taxonomy" id="3057675"/>
    <lineage>
        <taxon>Bacteria</taxon>
        <taxon>Pseudomonadati</taxon>
        <taxon>Pseudomonadota</taxon>
        <taxon>Gammaproteobacteria</taxon>
        <taxon>Pseudomonadales</taxon>
        <taxon>Marinobacteraceae</taxon>
        <taxon>Marinobacter</taxon>
    </lineage>
</organism>
<dbReference type="InterPro" id="IPR007487">
    <property type="entry name" value="ABC_transpt-TYRBP-like"/>
</dbReference>
<accession>A0ABT8W1H2</accession>